<dbReference type="PROSITE" id="PS51257">
    <property type="entry name" value="PROKAR_LIPOPROTEIN"/>
    <property type="match status" value="1"/>
</dbReference>
<gene>
    <name evidence="3" type="ORF">CDD80_3037</name>
</gene>
<dbReference type="SMART" id="SM00320">
    <property type="entry name" value="WD40"/>
    <property type="match status" value="2"/>
</dbReference>
<dbReference type="InterPro" id="IPR001680">
    <property type="entry name" value="WD40_rpt"/>
</dbReference>
<dbReference type="OrthoDB" id="20669at2759"/>
<dbReference type="PROSITE" id="PS50294">
    <property type="entry name" value="WD_REPEATS_REGION"/>
    <property type="match status" value="1"/>
</dbReference>
<dbReference type="Gene3D" id="2.130.10.10">
    <property type="entry name" value="YVTN repeat-like/Quinoprotein amine dehydrogenase"/>
    <property type="match status" value="1"/>
</dbReference>
<keyword evidence="4" id="KW-1185">Reference proteome</keyword>
<evidence type="ECO:0000256" key="1">
    <source>
        <dbReference type="PROSITE-ProRule" id="PRU00221"/>
    </source>
</evidence>
<dbReference type="STRING" id="2004952.A0A2C5YPN0"/>
<feature type="region of interest" description="Disordered" evidence="2">
    <location>
        <begin position="1"/>
        <end position="53"/>
    </location>
</feature>
<dbReference type="PANTHER" id="PTHR43991:SF12">
    <property type="entry name" value="WD REPEAT PROTEIN (AFU_ORTHOLOGUE AFUA_8G05640)"/>
    <property type="match status" value="1"/>
</dbReference>
<reference evidence="3 4" key="1">
    <citation type="submission" date="2017-06" db="EMBL/GenBank/DDBJ databases">
        <title>Ant-infecting Ophiocordyceps genomes reveal a high diversity of potential behavioral manipulation genes and a possible major role for enterotoxins.</title>
        <authorList>
            <person name="De Bekker C."/>
            <person name="Evans H.C."/>
            <person name="Brachmann A."/>
            <person name="Hughes D.P."/>
        </authorList>
    </citation>
    <scope>NUCLEOTIDE SEQUENCE [LARGE SCALE GENOMIC DNA]</scope>
    <source>
        <strain evidence="3 4">Map16</strain>
    </source>
</reference>
<dbReference type="EMBL" id="NJES01000027">
    <property type="protein sequence ID" value="PHH80048.1"/>
    <property type="molecule type" value="Genomic_DNA"/>
</dbReference>
<name>A0A2C5YPN0_9HYPO</name>
<comment type="caution">
    <text evidence="3">The sequence shown here is derived from an EMBL/GenBank/DDBJ whole genome shotgun (WGS) entry which is preliminary data.</text>
</comment>
<feature type="compositionally biased region" description="Polar residues" evidence="2">
    <location>
        <begin position="22"/>
        <end position="34"/>
    </location>
</feature>
<organism evidence="3 4">
    <name type="scientific">Ophiocordyceps camponoti-rufipedis</name>
    <dbReference type="NCBI Taxonomy" id="2004952"/>
    <lineage>
        <taxon>Eukaryota</taxon>
        <taxon>Fungi</taxon>
        <taxon>Dikarya</taxon>
        <taxon>Ascomycota</taxon>
        <taxon>Pezizomycotina</taxon>
        <taxon>Sordariomycetes</taxon>
        <taxon>Hypocreomycetidae</taxon>
        <taxon>Hypocreales</taxon>
        <taxon>Ophiocordycipitaceae</taxon>
        <taxon>Ophiocordyceps</taxon>
    </lineage>
</organism>
<dbReference type="PROSITE" id="PS50082">
    <property type="entry name" value="WD_REPEATS_2"/>
    <property type="match status" value="1"/>
</dbReference>
<evidence type="ECO:0000256" key="2">
    <source>
        <dbReference type="SAM" id="MobiDB-lite"/>
    </source>
</evidence>
<sequence>MRPRCPSSSARHRDAAADVAPQQHNNNAWLSSSACFGDSDDDDDDGDGLDDHLDMSDGDALTLTDALPVVDLRVFLPAGGDGDEPDDEQDDEQDDDEQDDDSDDSDAFDDNHLLPVSSLNPFLSSLPSVTMTDGNPWLLAPGHVTDQTPMPDNFLPLQLSNPNPTILGSSNLGLVDFLRFWALNSCFPSASRHFVPHLLEVYAQARARVDHVSYADLGGDECDLQGIDWTAMETTRKAARARRRLTYNNYVNRSGSDMSRGDDDVVRSIDSFFRFRRMDFRSDVSLAHFQLRSVLACPTRTQAYYTSPSGISRLDMSSRRAEVAMNLRDYFPAMGAVVSTLDAGHGVLVGGTFNGDYYIQPLDSDGGRVFTEGQISADAITNHVRIHTSRRSSRPVASIASNDCGFRVLDIDSDSFVSHVSYDFALNCSALSPDGRLRVLVGDDPKALIVNADTGETLQELSGHRDYGFACDWSEDGWTVATGFQDKAVKIWDARRWCDSNGVSTPICTIRSEMAGVRGLRFSPLGGGRPVLVAAEEADFVNLIDARTFTTKQTIDVFSEIGGLAFANDGQDLNILCCDAHRGGLLQLERCGAILETGSGRGRFRGEHHEAPYHTPSMFARPDPF</sequence>
<accession>A0A2C5YPN0</accession>
<protein>
    <submittedName>
        <fullName evidence="3">Uncharacterized protein</fullName>
    </submittedName>
</protein>
<evidence type="ECO:0000313" key="4">
    <source>
        <dbReference type="Proteomes" id="UP000226431"/>
    </source>
</evidence>
<feature type="region of interest" description="Disordered" evidence="2">
    <location>
        <begin position="76"/>
        <end position="111"/>
    </location>
</feature>
<feature type="compositionally biased region" description="Acidic residues" evidence="2">
    <location>
        <begin position="81"/>
        <end position="108"/>
    </location>
</feature>
<dbReference type="InterPro" id="IPR011044">
    <property type="entry name" value="Quino_amine_DH_bsu"/>
</dbReference>
<feature type="region of interest" description="Disordered" evidence="2">
    <location>
        <begin position="605"/>
        <end position="625"/>
    </location>
</feature>
<dbReference type="Proteomes" id="UP000226431">
    <property type="component" value="Unassembled WGS sequence"/>
</dbReference>
<dbReference type="PANTHER" id="PTHR43991">
    <property type="entry name" value="WD REPEAT PROTEIN (AFU_ORTHOLOGUE AFUA_8G05640)-RELATED"/>
    <property type="match status" value="1"/>
</dbReference>
<feature type="compositionally biased region" description="Acidic residues" evidence="2">
    <location>
        <begin position="38"/>
        <end position="48"/>
    </location>
</feature>
<proteinExistence type="predicted"/>
<dbReference type="InterPro" id="IPR015943">
    <property type="entry name" value="WD40/YVTN_repeat-like_dom_sf"/>
</dbReference>
<evidence type="ECO:0000313" key="3">
    <source>
        <dbReference type="EMBL" id="PHH80048.1"/>
    </source>
</evidence>
<dbReference type="SUPFAM" id="SSF50969">
    <property type="entry name" value="YVTN repeat-like/Quinoprotein amine dehydrogenase"/>
    <property type="match status" value="1"/>
</dbReference>
<keyword evidence="1" id="KW-0853">WD repeat</keyword>
<dbReference type="AlphaFoldDB" id="A0A2C5YPN0"/>
<feature type="repeat" description="WD" evidence="1">
    <location>
        <begin position="461"/>
        <end position="493"/>
    </location>
</feature>